<dbReference type="STRING" id="36022.A0A1V2LA69"/>
<protein>
    <submittedName>
        <fullName evidence="9">Transcriptional activator of proteases prtT</fullName>
    </submittedName>
</protein>
<evidence type="ECO:0000313" key="9">
    <source>
        <dbReference type="EMBL" id="ONH68650.1"/>
    </source>
</evidence>
<evidence type="ECO:0000256" key="2">
    <source>
        <dbReference type="ARBA" id="ARBA00022723"/>
    </source>
</evidence>
<evidence type="ECO:0000256" key="7">
    <source>
        <dbReference type="ARBA" id="ARBA00023242"/>
    </source>
</evidence>
<evidence type="ECO:0000256" key="3">
    <source>
        <dbReference type="ARBA" id="ARBA00022833"/>
    </source>
</evidence>
<dbReference type="InterPro" id="IPR001138">
    <property type="entry name" value="Zn2Cys6_DnaBD"/>
</dbReference>
<reference evidence="10" key="1">
    <citation type="journal article" date="2017" name="Genome Announc.">
        <title>Genome sequences of Cyberlindnera fabianii 65, Pichia kudriavzevii 129, and Saccharomyces cerevisiae 131 isolated from fermented masau fruits in Zimbabwe.</title>
        <authorList>
            <person name="van Rijswijck I.M.H."/>
            <person name="Derks M.F.L."/>
            <person name="Abee T."/>
            <person name="de Ridder D."/>
            <person name="Smid E.J."/>
        </authorList>
    </citation>
    <scope>NUCLEOTIDE SEQUENCE [LARGE SCALE GENOMIC DNA]</scope>
    <source>
        <strain evidence="10">65</strain>
    </source>
</reference>
<gene>
    <name evidence="9" type="ORF">BON22_1355</name>
</gene>
<dbReference type="OMA" id="WEYLFSQ"/>
<feature type="domain" description="Zn(2)-C6 fungal-type" evidence="8">
    <location>
        <begin position="20"/>
        <end position="52"/>
    </location>
</feature>
<dbReference type="PROSITE" id="PS00463">
    <property type="entry name" value="ZN2_CY6_FUNGAL_1"/>
    <property type="match status" value="1"/>
</dbReference>
<evidence type="ECO:0000259" key="8">
    <source>
        <dbReference type="PROSITE" id="PS50048"/>
    </source>
</evidence>
<dbReference type="GO" id="GO:0006508">
    <property type="term" value="P:proteolysis"/>
    <property type="evidence" value="ECO:0007669"/>
    <property type="project" value="UniProtKB-KW"/>
</dbReference>
<dbReference type="CDD" id="cd00067">
    <property type="entry name" value="GAL4"/>
    <property type="match status" value="1"/>
</dbReference>
<keyword evidence="5" id="KW-0238">DNA-binding</keyword>
<dbReference type="EMBL" id="MPUK01000002">
    <property type="protein sequence ID" value="ONH68650.1"/>
    <property type="molecule type" value="Genomic_DNA"/>
</dbReference>
<dbReference type="InterPro" id="IPR051089">
    <property type="entry name" value="prtT"/>
</dbReference>
<dbReference type="GO" id="GO:0008270">
    <property type="term" value="F:zinc ion binding"/>
    <property type="evidence" value="ECO:0007669"/>
    <property type="project" value="InterPro"/>
</dbReference>
<dbReference type="VEuPathDB" id="FungiDB:BON22_1355"/>
<dbReference type="PROSITE" id="PS50048">
    <property type="entry name" value="ZN2_CY6_FUNGAL_2"/>
    <property type="match status" value="1"/>
</dbReference>
<keyword evidence="3" id="KW-0862">Zinc</keyword>
<keyword evidence="7" id="KW-0539">Nucleus</keyword>
<keyword evidence="6" id="KW-0804">Transcription</keyword>
<keyword evidence="4" id="KW-0805">Transcription regulation</keyword>
<keyword evidence="10" id="KW-1185">Reference proteome</keyword>
<evidence type="ECO:0000256" key="1">
    <source>
        <dbReference type="ARBA" id="ARBA00004123"/>
    </source>
</evidence>
<dbReference type="SUPFAM" id="SSF57701">
    <property type="entry name" value="Zn2/Cys6 DNA-binding domain"/>
    <property type="match status" value="1"/>
</dbReference>
<evidence type="ECO:0000256" key="5">
    <source>
        <dbReference type="ARBA" id="ARBA00023125"/>
    </source>
</evidence>
<evidence type="ECO:0000256" key="6">
    <source>
        <dbReference type="ARBA" id="ARBA00023163"/>
    </source>
</evidence>
<organism evidence="9 10">
    <name type="scientific">Cyberlindnera fabianii</name>
    <name type="common">Yeast</name>
    <name type="synonym">Hansenula fabianii</name>
    <dbReference type="NCBI Taxonomy" id="36022"/>
    <lineage>
        <taxon>Eukaryota</taxon>
        <taxon>Fungi</taxon>
        <taxon>Dikarya</taxon>
        <taxon>Ascomycota</taxon>
        <taxon>Saccharomycotina</taxon>
        <taxon>Saccharomycetes</taxon>
        <taxon>Phaffomycetales</taxon>
        <taxon>Phaffomycetaceae</taxon>
        <taxon>Cyberlindnera</taxon>
    </lineage>
</organism>
<dbReference type="InterPro" id="IPR036864">
    <property type="entry name" value="Zn2-C6_fun-type_DNA-bd_sf"/>
</dbReference>
<dbReference type="SMART" id="SM00066">
    <property type="entry name" value="GAL4"/>
    <property type="match status" value="1"/>
</dbReference>
<proteinExistence type="predicted"/>
<sequence length="570" mass="65254">MTSVNKITTGNGQLPRARQACVTCRRQKTRCFPSPNSVSCLRCLSLAKECSFLTDGTPFKLDQDTVNRKRKLDDEMESAQPTMEGSETFKALQDNVKRILSIVQRQHGIQSSTNFDDMDASSKPLPPAQTCPFNLISKSVSYQSTPITISHLLSPTPPFTVSEPPNVLSLGIVTYDEAIYHVNKFKECYGRWISLPPVSAEKIIDSIKNSAPMLLTTICLTSMRYQVTGVKNYDTYQHLIRQLRVELFEGLYKSPQSLNFLKALVILAVYGYSITTPDFVVDPWFLSGVAVKHFLTIDMTNDFLSANTTVSGGTFDIETEKLSNYRIWNHMCLVHLCNCVFSGRMCVLDEIRLDQARHSLDLSQATNFDGRMISEISLQLLLYNYIQAGSATDFEVFEEDLKLWYDQWNYLFKQPNLQFVEFGYHYVYVVAFYHLKLGAVNILDDDTRDVTQKQIDDPDILNKMLYHCLKVLNHIIGLNDDLYFKCLSDQIHICTFYISIVFLKVIVWCKLYNTTYDTHELLNFVKKVETIKKKFEVMSSLSDDLPYRLAQGLNEMIDQVVPEIQAHNHV</sequence>
<dbReference type="GO" id="GO:0000981">
    <property type="term" value="F:DNA-binding transcription factor activity, RNA polymerase II-specific"/>
    <property type="evidence" value="ECO:0007669"/>
    <property type="project" value="InterPro"/>
</dbReference>
<dbReference type="CDD" id="cd12148">
    <property type="entry name" value="fungal_TF_MHR"/>
    <property type="match status" value="1"/>
</dbReference>
<dbReference type="Proteomes" id="UP000189513">
    <property type="component" value="Unassembled WGS sequence"/>
</dbReference>
<dbReference type="PANTHER" id="PTHR31845">
    <property type="entry name" value="FINGER DOMAIN PROTEIN, PUTATIVE-RELATED"/>
    <property type="match status" value="1"/>
</dbReference>
<dbReference type="GO" id="GO:0005634">
    <property type="term" value="C:nucleus"/>
    <property type="evidence" value="ECO:0007669"/>
    <property type="project" value="UniProtKB-SubCell"/>
</dbReference>
<accession>A0A1V2LA69</accession>
<evidence type="ECO:0000256" key="4">
    <source>
        <dbReference type="ARBA" id="ARBA00023015"/>
    </source>
</evidence>
<name>A0A1V2LA69_CYBFA</name>
<keyword evidence="9" id="KW-0645">Protease</keyword>
<dbReference type="AlphaFoldDB" id="A0A1V2LA69"/>
<evidence type="ECO:0000313" key="10">
    <source>
        <dbReference type="Proteomes" id="UP000189513"/>
    </source>
</evidence>
<dbReference type="PANTHER" id="PTHR31845:SF34">
    <property type="entry name" value="TRANSCRIPTIONAL ACTIVATOR OF PROTEASES PRTT"/>
    <property type="match status" value="1"/>
</dbReference>
<comment type="caution">
    <text evidence="9">The sequence shown here is derived from an EMBL/GenBank/DDBJ whole genome shotgun (WGS) entry which is preliminary data.</text>
</comment>
<comment type="subcellular location">
    <subcellularLocation>
        <location evidence="1">Nucleus</location>
    </subcellularLocation>
</comment>
<keyword evidence="9" id="KW-0378">Hydrolase</keyword>
<dbReference type="GO" id="GO:0000976">
    <property type="term" value="F:transcription cis-regulatory region binding"/>
    <property type="evidence" value="ECO:0007669"/>
    <property type="project" value="TreeGrafter"/>
</dbReference>
<dbReference type="Gene3D" id="4.10.240.10">
    <property type="entry name" value="Zn(2)-C6 fungal-type DNA-binding domain"/>
    <property type="match status" value="1"/>
</dbReference>
<dbReference type="GO" id="GO:0008233">
    <property type="term" value="F:peptidase activity"/>
    <property type="evidence" value="ECO:0007669"/>
    <property type="project" value="UniProtKB-KW"/>
</dbReference>
<keyword evidence="2" id="KW-0479">Metal-binding</keyword>